<feature type="compositionally biased region" description="Pro residues" evidence="1">
    <location>
        <begin position="696"/>
        <end position="717"/>
    </location>
</feature>
<dbReference type="InterPro" id="IPR039537">
    <property type="entry name" value="Retrotran_Ty1/copia-like"/>
</dbReference>
<comment type="caution">
    <text evidence="4">The sequence shown here is derived from an EMBL/GenBank/DDBJ whole genome shotgun (WGS) entry which is preliminary data.</text>
</comment>
<dbReference type="GO" id="GO:0015074">
    <property type="term" value="P:DNA integration"/>
    <property type="evidence" value="ECO:0007669"/>
    <property type="project" value="InterPro"/>
</dbReference>
<dbReference type="SUPFAM" id="SSF53098">
    <property type="entry name" value="Ribonuclease H-like"/>
    <property type="match status" value="1"/>
</dbReference>
<accession>A0A6L2K9H0</accession>
<dbReference type="InterPro" id="IPR036397">
    <property type="entry name" value="RNaseH_sf"/>
</dbReference>
<sequence length="747" mass="83607">MLVWIISWPLIMLETCGISSLALYGGSGDGYGSLPIDFGAVAGTSMGERVLATLVPEVNRGLAILVQVALKVSRDGRNTPPDGFNTIITSLKALDESFSSCNHVCKFLRALLTKWRPKVTAIEESKDLSTLPLDELIDNLKVYEVVLKKDLEISKNKKEKFKSLALKERRLLSNKDLFSSYKAIDGGNVVFESNAKSKIIRKGKICDKKCKALFSETGSEILKDGITIERGITHNFLPPRTPQSNGVVKRKNCTLQEMSRTMLNEKSIPQKFWCNVIDTSTYILNRILIRPFLGKTPYELFKGKKPSLEYFLVFGRKCFILNAKDYLTKFDPKSTEGIFFGYFPNSKAYVILNKEIMRVKESLNVRFNVSPPPKSSPLVDDDILRSEIIEKQEKDLEIKENEPLNKETVNIKETKGHPINLVIEPKNIKEAIRDESWTMAMQEELNQSKYIKEMLKKFGLEYAKPIKTPIALAISTAKAEYVYAGKACQQALWMKQALVDYNIVLDDIPILCDYKGAIDLSKNLVLRSRTKHIEIHHHCLRNNVQKGNISIEKRLTVFLHQSSSNISSIPSTITSNRLPNGSSIISKCSSTTLTNYNTEDLTKQTLAHPKIIPTSIDLSSTAPTQPSKHSLPLTISLDSVELLFSTPPISPQAFFDSLEDLPPRTMNAPPPRTSFESIEHLANEPPPLPAMESSLPPLPPQLPSLPSQPPTLPPPPLTHSNLPPLSLLEPNNPFPLLTHEIFSDHCQ</sequence>
<dbReference type="PROSITE" id="PS50994">
    <property type="entry name" value="INTEGRASE"/>
    <property type="match status" value="1"/>
</dbReference>
<evidence type="ECO:0000256" key="1">
    <source>
        <dbReference type="SAM" id="MobiDB-lite"/>
    </source>
</evidence>
<gene>
    <name evidence="4" type="ORF">Tci_018091</name>
</gene>
<feature type="chain" id="PRO_5026703759" evidence="2">
    <location>
        <begin position="18"/>
        <end position="747"/>
    </location>
</feature>
<name>A0A6L2K9H0_TANCI</name>
<evidence type="ECO:0000256" key="2">
    <source>
        <dbReference type="SAM" id="SignalP"/>
    </source>
</evidence>
<feature type="region of interest" description="Disordered" evidence="1">
    <location>
        <begin position="681"/>
        <end position="726"/>
    </location>
</feature>
<evidence type="ECO:0000259" key="3">
    <source>
        <dbReference type="PROSITE" id="PS50994"/>
    </source>
</evidence>
<protein>
    <submittedName>
        <fullName evidence="4">Retrovirus-related Pol polyprotein from transposon TNT 1-94</fullName>
    </submittedName>
</protein>
<feature type="signal peptide" evidence="2">
    <location>
        <begin position="1"/>
        <end position="17"/>
    </location>
</feature>
<dbReference type="InterPro" id="IPR012337">
    <property type="entry name" value="RNaseH-like_sf"/>
</dbReference>
<dbReference type="PANTHER" id="PTHR42648:SF21">
    <property type="entry name" value="CYSTEINE-RICH RLK (RECEPTOR-LIKE PROTEIN KINASE) 8"/>
    <property type="match status" value="1"/>
</dbReference>
<dbReference type="Gene3D" id="3.30.420.10">
    <property type="entry name" value="Ribonuclease H-like superfamily/Ribonuclease H"/>
    <property type="match status" value="1"/>
</dbReference>
<evidence type="ECO:0000313" key="4">
    <source>
        <dbReference type="EMBL" id="GEU46113.1"/>
    </source>
</evidence>
<dbReference type="GO" id="GO:0003676">
    <property type="term" value="F:nucleic acid binding"/>
    <property type="evidence" value="ECO:0007669"/>
    <property type="project" value="InterPro"/>
</dbReference>
<reference evidence="4" key="1">
    <citation type="journal article" date="2019" name="Sci. Rep.">
        <title>Draft genome of Tanacetum cinerariifolium, the natural source of mosquito coil.</title>
        <authorList>
            <person name="Yamashiro T."/>
            <person name="Shiraishi A."/>
            <person name="Satake H."/>
            <person name="Nakayama K."/>
        </authorList>
    </citation>
    <scope>NUCLEOTIDE SEQUENCE</scope>
</reference>
<dbReference type="Pfam" id="PF25597">
    <property type="entry name" value="SH3_retrovirus"/>
    <property type="match status" value="1"/>
</dbReference>
<dbReference type="InterPro" id="IPR001584">
    <property type="entry name" value="Integrase_cat-core"/>
</dbReference>
<dbReference type="PANTHER" id="PTHR42648">
    <property type="entry name" value="TRANSPOSASE, PUTATIVE-RELATED"/>
    <property type="match status" value="1"/>
</dbReference>
<feature type="domain" description="Integrase catalytic" evidence="3">
    <location>
        <begin position="106"/>
        <end position="305"/>
    </location>
</feature>
<keyword evidence="2" id="KW-0732">Signal</keyword>
<dbReference type="EMBL" id="BKCJ010002081">
    <property type="protein sequence ID" value="GEU46113.1"/>
    <property type="molecule type" value="Genomic_DNA"/>
</dbReference>
<organism evidence="4">
    <name type="scientific">Tanacetum cinerariifolium</name>
    <name type="common">Dalmatian daisy</name>
    <name type="synonym">Chrysanthemum cinerariifolium</name>
    <dbReference type="NCBI Taxonomy" id="118510"/>
    <lineage>
        <taxon>Eukaryota</taxon>
        <taxon>Viridiplantae</taxon>
        <taxon>Streptophyta</taxon>
        <taxon>Embryophyta</taxon>
        <taxon>Tracheophyta</taxon>
        <taxon>Spermatophyta</taxon>
        <taxon>Magnoliopsida</taxon>
        <taxon>eudicotyledons</taxon>
        <taxon>Gunneridae</taxon>
        <taxon>Pentapetalae</taxon>
        <taxon>asterids</taxon>
        <taxon>campanulids</taxon>
        <taxon>Asterales</taxon>
        <taxon>Asteraceae</taxon>
        <taxon>Asteroideae</taxon>
        <taxon>Anthemideae</taxon>
        <taxon>Anthemidinae</taxon>
        <taxon>Tanacetum</taxon>
    </lineage>
</organism>
<dbReference type="InterPro" id="IPR057670">
    <property type="entry name" value="SH3_retrovirus"/>
</dbReference>
<dbReference type="CDD" id="cd09272">
    <property type="entry name" value="RNase_HI_RT_Ty1"/>
    <property type="match status" value="1"/>
</dbReference>
<dbReference type="AlphaFoldDB" id="A0A6L2K9H0"/>
<proteinExistence type="predicted"/>